<sequence length="213" mass="23027">MARITKGILGGFSGKVGTIVGANWRGQDIIRSIPKPSSRPPSEKQLLQQNKFKLVISFLQPLRNIQSRYFGSGSGSKSRVNMAASYTISEALQVTADVPSLVYNKILITKGDLTGFQNVTASAQSGNQISLSWEDNSSQGNASTTDSISIVCYGEELGRFEIFESVALRPDLSVDVTLPADCNGKVMEVYAFISNEVQTSASTSFYLGQLQII</sequence>
<dbReference type="Proteomes" id="UP000051682">
    <property type="component" value="Unassembled WGS sequence"/>
</dbReference>
<dbReference type="EMBL" id="LLYZ01000005">
    <property type="protein sequence ID" value="KQK25515.1"/>
    <property type="molecule type" value="Genomic_DNA"/>
</dbReference>
<organism evidence="1 2">
    <name type="scientific">Chryseobacterium aquaticum</name>
    <dbReference type="NCBI Taxonomy" id="452084"/>
    <lineage>
        <taxon>Bacteria</taxon>
        <taxon>Pseudomonadati</taxon>
        <taxon>Bacteroidota</taxon>
        <taxon>Flavobacteriia</taxon>
        <taxon>Flavobacteriales</taxon>
        <taxon>Weeksellaceae</taxon>
        <taxon>Chryseobacterium group</taxon>
        <taxon>Chryseobacterium</taxon>
    </lineage>
</organism>
<protein>
    <submittedName>
        <fullName evidence="1">Uncharacterized protein</fullName>
    </submittedName>
</protein>
<dbReference type="InterPro" id="IPR046233">
    <property type="entry name" value="DUF6266"/>
</dbReference>
<keyword evidence="2" id="KW-1185">Reference proteome</keyword>
<name>A0A0Q3K786_9FLAO</name>
<comment type="caution">
    <text evidence="1">The sequence shown here is derived from an EMBL/GenBank/DDBJ whole genome shotgun (WGS) entry which is preliminary data.</text>
</comment>
<gene>
    <name evidence="1" type="ORF">AR438_07850</name>
</gene>
<dbReference type="STRING" id="452084.AR438_07850"/>
<dbReference type="RefSeq" id="WP_056014014.1">
    <property type="nucleotide sequence ID" value="NZ_LLYZ01000005.1"/>
</dbReference>
<accession>A0A0Q3K786</accession>
<evidence type="ECO:0000313" key="2">
    <source>
        <dbReference type="Proteomes" id="UP000051682"/>
    </source>
</evidence>
<dbReference type="OrthoDB" id="821958at2"/>
<dbReference type="AlphaFoldDB" id="A0A0Q3K786"/>
<dbReference type="Pfam" id="PF19781">
    <property type="entry name" value="DUF6266"/>
    <property type="match status" value="1"/>
</dbReference>
<reference evidence="1 2" key="1">
    <citation type="submission" date="2015-10" db="EMBL/GenBank/DDBJ databases">
        <title>Chryseobacterium aquaticum genome.</title>
        <authorList>
            <person name="Newman J.D."/>
            <person name="Ferguson M.B."/>
            <person name="Miller J.R."/>
        </authorList>
    </citation>
    <scope>NUCLEOTIDE SEQUENCE [LARGE SCALE GENOMIC DNA]</scope>
    <source>
        <strain evidence="1 2">KCTC 12483</strain>
    </source>
</reference>
<proteinExistence type="predicted"/>
<evidence type="ECO:0000313" key="1">
    <source>
        <dbReference type="EMBL" id="KQK25515.1"/>
    </source>
</evidence>